<dbReference type="EMBL" id="AEIG01000010">
    <property type="protein sequence ID" value="EGG30657.1"/>
    <property type="molecule type" value="Genomic_DNA"/>
</dbReference>
<dbReference type="SUPFAM" id="SSF54534">
    <property type="entry name" value="FKBP-like"/>
    <property type="match status" value="1"/>
</dbReference>
<evidence type="ECO:0000313" key="11">
    <source>
        <dbReference type="EMBL" id="EGG30657.1"/>
    </source>
</evidence>
<dbReference type="Gene3D" id="3.10.50.40">
    <property type="match status" value="1"/>
</dbReference>
<dbReference type="GO" id="GO:0042026">
    <property type="term" value="P:protein refolding"/>
    <property type="evidence" value="ECO:0007669"/>
    <property type="project" value="UniProtKB-ARBA"/>
</dbReference>
<keyword evidence="4" id="KW-0963">Cytoplasm</keyword>
<dbReference type="PANTHER" id="PTHR47861">
    <property type="entry name" value="FKBP-TYPE PEPTIDYL-PROLYL CIS-TRANS ISOMERASE SLYD"/>
    <property type="match status" value="1"/>
</dbReference>
<dbReference type="eggNOG" id="COG1047">
    <property type="taxonomic scope" value="Bacteria"/>
</dbReference>
<dbReference type="AlphaFoldDB" id="F3KZ42"/>
<reference evidence="11 12" key="1">
    <citation type="journal article" date="2011" name="J. Bacteriol.">
        <title>Genome sequence of strain IMCC3088, a proteorhodopsin-containing marine bacterium belonging to the OM60/NOR5 clade.</title>
        <authorList>
            <person name="Jang Y."/>
            <person name="Oh H.M."/>
            <person name="Kang I."/>
            <person name="Lee K."/>
            <person name="Yang S.J."/>
            <person name="Cho J.C."/>
        </authorList>
    </citation>
    <scope>NUCLEOTIDE SEQUENCE [LARGE SCALE GENOMIC DNA]</scope>
    <source>
        <strain evidence="11 12">IMCC3088</strain>
    </source>
</reference>
<comment type="subcellular location">
    <subcellularLocation>
        <location evidence="2">Cytoplasm</location>
    </subcellularLocation>
</comment>
<organism evidence="11 12">
    <name type="scientific">Aequoribacter fuscus</name>
    <dbReference type="NCBI Taxonomy" id="2518989"/>
    <lineage>
        <taxon>Bacteria</taxon>
        <taxon>Pseudomonadati</taxon>
        <taxon>Pseudomonadota</taxon>
        <taxon>Gammaproteobacteria</taxon>
        <taxon>Cellvibrionales</taxon>
        <taxon>Halieaceae</taxon>
        <taxon>Aequoribacter</taxon>
    </lineage>
</organism>
<evidence type="ECO:0000256" key="3">
    <source>
        <dbReference type="ARBA" id="ARBA00006577"/>
    </source>
</evidence>
<dbReference type="InterPro" id="IPR001179">
    <property type="entry name" value="PPIase_FKBP_dom"/>
</dbReference>
<dbReference type="PROSITE" id="PS50059">
    <property type="entry name" value="FKBP_PPIASE"/>
    <property type="match status" value="1"/>
</dbReference>
<evidence type="ECO:0000256" key="8">
    <source>
        <dbReference type="ARBA" id="ARBA00037071"/>
    </source>
</evidence>
<evidence type="ECO:0000256" key="9">
    <source>
        <dbReference type="PROSITE-ProRule" id="PRU00277"/>
    </source>
</evidence>
<evidence type="ECO:0000256" key="5">
    <source>
        <dbReference type="ARBA" id="ARBA00023110"/>
    </source>
</evidence>
<keyword evidence="7 9" id="KW-0413">Isomerase</keyword>
<name>F3KZ42_9GAMM</name>
<evidence type="ECO:0000256" key="10">
    <source>
        <dbReference type="RuleBase" id="RU003915"/>
    </source>
</evidence>
<proteinExistence type="inferred from homology"/>
<evidence type="ECO:0000256" key="4">
    <source>
        <dbReference type="ARBA" id="ARBA00022490"/>
    </source>
</evidence>
<dbReference type="EC" id="5.2.1.8" evidence="10"/>
<dbReference type="GO" id="GO:0005737">
    <property type="term" value="C:cytoplasm"/>
    <property type="evidence" value="ECO:0007669"/>
    <property type="project" value="UniProtKB-SubCell"/>
</dbReference>
<sequence length="161" mass="17335">MQIAKNSVVTFHYTLSNVGGEELESSDQNQPALYLHGHNNIMPALESALEGKQAGDELSVTLEAKDAYGERRPDSIQRVPIKHLVNAPKRIRPGMAVQVNTQSGPQAATVLKVGKFNVDVDSNHPLAGMSLSFALQVVDVREATDDEIAHGHAHGPGGHHH</sequence>
<comment type="function">
    <text evidence="8">Also involved in hydrogenase metallocenter assembly, probably by participating in the nickel insertion step. This function in hydrogenase biosynthesis requires chaperone activity and the presence of the metal-binding domain, but not PPIase activity.</text>
</comment>
<accession>F3KZ42</accession>
<dbReference type="InterPro" id="IPR046357">
    <property type="entry name" value="PPIase_dom_sf"/>
</dbReference>
<dbReference type="RefSeq" id="WP_009574659.1">
    <property type="nucleotide sequence ID" value="NZ_AEIG01000010.1"/>
</dbReference>
<comment type="caution">
    <text evidence="11">The sequence shown here is derived from an EMBL/GenBank/DDBJ whole genome shotgun (WGS) entry which is preliminary data.</text>
</comment>
<evidence type="ECO:0000256" key="6">
    <source>
        <dbReference type="ARBA" id="ARBA00023186"/>
    </source>
</evidence>
<dbReference type="STRING" id="2518989.IMCC3088_108"/>
<gene>
    <name evidence="11" type="ORF">IMCC3088_108</name>
</gene>
<comment type="similarity">
    <text evidence="3 10">Belongs to the FKBP-type PPIase family.</text>
</comment>
<evidence type="ECO:0000256" key="7">
    <source>
        <dbReference type="ARBA" id="ARBA00023235"/>
    </source>
</evidence>
<evidence type="ECO:0000313" key="12">
    <source>
        <dbReference type="Proteomes" id="UP000005615"/>
    </source>
</evidence>
<evidence type="ECO:0000256" key="1">
    <source>
        <dbReference type="ARBA" id="ARBA00000971"/>
    </source>
</evidence>
<protein>
    <recommendedName>
        <fullName evidence="10">Peptidyl-prolyl cis-trans isomerase</fullName>
        <ecNumber evidence="10">5.2.1.8</ecNumber>
    </recommendedName>
</protein>
<keyword evidence="5 9" id="KW-0697">Rotamase</keyword>
<dbReference type="Proteomes" id="UP000005615">
    <property type="component" value="Unassembled WGS sequence"/>
</dbReference>
<comment type="catalytic activity">
    <reaction evidence="1 9 10">
        <text>[protein]-peptidylproline (omega=180) = [protein]-peptidylproline (omega=0)</text>
        <dbReference type="Rhea" id="RHEA:16237"/>
        <dbReference type="Rhea" id="RHEA-COMP:10747"/>
        <dbReference type="Rhea" id="RHEA-COMP:10748"/>
        <dbReference type="ChEBI" id="CHEBI:83833"/>
        <dbReference type="ChEBI" id="CHEBI:83834"/>
        <dbReference type="EC" id="5.2.1.8"/>
    </reaction>
</comment>
<keyword evidence="12" id="KW-1185">Reference proteome</keyword>
<dbReference type="GO" id="GO:0003755">
    <property type="term" value="F:peptidyl-prolyl cis-trans isomerase activity"/>
    <property type="evidence" value="ECO:0007669"/>
    <property type="project" value="UniProtKB-UniRule"/>
</dbReference>
<keyword evidence="6" id="KW-0143">Chaperone</keyword>
<dbReference type="OrthoDB" id="9808891at2"/>
<evidence type="ECO:0000256" key="2">
    <source>
        <dbReference type="ARBA" id="ARBA00004496"/>
    </source>
</evidence>
<dbReference type="PANTHER" id="PTHR47861:SF3">
    <property type="entry name" value="FKBP-TYPE PEPTIDYL-PROLYL CIS-TRANS ISOMERASE SLYD"/>
    <property type="match status" value="1"/>
</dbReference>
<dbReference type="Pfam" id="PF00254">
    <property type="entry name" value="FKBP_C"/>
    <property type="match status" value="1"/>
</dbReference>